<dbReference type="PANTHER" id="PTHR33371">
    <property type="entry name" value="INTERMEMBRANE PHOSPHOLIPID TRANSPORT SYSTEM BINDING PROTEIN MLAD-RELATED"/>
    <property type="match status" value="1"/>
</dbReference>
<dbReference type="InterPro" id="IPR005693">
    <property type="entry name" value="Mce"/>
</dbReference>
<dbReference type="InterPro" id="IPR024516">
    <property type="entry name" value="Mce_C"/>
</dbReference>
<feature type="domain" description="Mammalian cell entry C-terminal" evidence="3">
    <location>
        <begin position="122"/>
        <end position="343"/>
    </location>
</feature>
<keyword evidence="1" id="KW-0812">Transmembrane</keyword>
<keyword evidence="1" id="KW-1133">Transmembrane helix</keyword>
<dbReference type="AlphaFoldDB" id="A0A7W7CKD3"/>
<dbReference type="EMBL" id="JACHMH010000001">
    <property type="protein sequence ID" value="MBB4681378.1"/>
    <property type="molecule type" value="Genomic_DNA"/>
</dbReference>
<evidence type="ECO:0000313" key="4">
    <source>
        <dbReference type="EMBL" id="MBB4681378.1"/>
    </source>
</evidence>
<dbReference type="GO" id="GO:0005576">
    <property type="term" value="C:extracellular region"/>
    <property type="evidence" value="ECO:0007669"/>
    <property type="project" value="TreeGrafter"/>
</dbReference>
<feature type="transmembrane region" description="Helical" evidence="1">
    <location>
        <begin position="12"/>
        <end position="32"/>
    </location>
</feature>
<evidence type="ECO:0000313" key="5">
    <source>
        <dbReference type="Proteomes" id="UP000533598"/>
    </source>
</evidence>
<reference evidence="4 5" key="1">
    <citation type="submission" date="2020-08" db="EMBL/GenBank/DDBJ databases">
        <title>Sequencing the genomes of 1000 actinobacteria strains.</title>
        <authorList>
            <person name="Klenk H.-P."/>
        </authorList>
    </citation>
    <scope>NUCLEOTIDE SEQUENCE [LARGE SCALE GENOMIC DNA]</scope>
    <source>
        <strain evidence="4 5">DSM 44230</strain>
    </source>
</reference>
<keyword evidence="1" id="KW-0472">Membrane</keyword>
<dbReference type="RefSeq" id="WP_185007903.1">
    <property type="nucleotide sequence ID" value="NZ_BAAAUI010000008.1"/>
</dbReference>
<organism evidence="4 5">
    <name type="scientific">Crossiella cryophila</name>
    <dbReference type="NCBI Taxonomy" id="43355"/>
    <lineage>
        <taxon>Bacteria</taxon>
        <taxon>Bacillati</taxon>
        <taxon>Actinomycetota</taxon>
        <taxon>Actinomycetes</taxon>
        <taxon>Pseudonocardiales</taxon>
        <taxon>Pseudonocardiaceae</taxon>
        <taxon>Crossiella</taxon>
    </lineage>
</organism>
<dbReference type="Pfam" id="PF02470">
    <property type="entry name" value="MlaD"/>
    <property type="match status" value="1"/>
</dbReference>
<evidence type="ECO:0000256" key="1">
    <source>
        <dbReference type="SAM" id="Phobius"/>
    </source>
</evidence>
<keyword evidence="5" id="KW-1185">Reference proteome</keyword>
<accession>A0A7W7CKD3</accession>
<feature type="domain" description="Mce/MlaD" evidence="2">
    <location>
        <begin position="40"/>
        <end position="115"/>
    </location>
</feature>
<dbReference type="GO" id="GO:0051701">
    <property type="term" value="P:biological process involved in interaction with host"/>
    <property type="evidence" value="ECO:0007669"/>
    <property type="project" value="TreeGrafter"/>
</dbReference>
<dbReference type="NCBIfam" id="TIGR00996">
    <property type="entry name" value="Mtu_fam_mce"/>
    <property type="match status" value="1"/>
</dbReference>
<evidence type="ECO:0000259" key="3">
    <source>
        <dbReference type="Pfam" id="PF11887"/>
    </source>
</evidence>
<dbReference type="PANTHER" id="PTHR33371:SF19">
    <property type="entry name" value="MCE-FAMILY PROTEIN MCE4A"/>
    <property type="match status" value="1"/>
</dbReference>
<proteinExistence type="predicted"/>
<gene>
    <name evidence="4" type="ORF">HNR67_007496</name>
</gene>
<evidence type="ECO:0000259" key="2">
    <source>
        <dbReference type="Pfam" id="PF02470"/>
    </source>
</evidence>
<dbReference type="InterPro" id="IPR003399">
    <property type="entry name" value="Mce/MlaD"/>
</dbReference>
<dbReference type="Pfam" id="PF11887">
    <property type="entry name" value="Mce4_CUP1"/>
    <property type="match status" value="1"/>
</dbReference>
<dbReference type="InterPro" id="IPR052336">
    <property type="entry name" value="MlaD_Phospholipid_Transporter"/>
</dbReference>
<comment type="caution">
    <text evidence="4">The sequence shown here is derived from an EMBL/GenBank/DDBJ whole genome shotgun (WGS) entry which is preliminary data.</text>
</comment>
<sequence length="416" mass="44702">MTSNPHVLRGRLLGLLFLVIISLLLGLTVAVYRGDLSSAVSVRLRTDNIGNQLMTESDVKVRGLVVGSVRRISSSGSGAELELAMQPDKLELIPRNVSARLLPKTLFGERYVALVLPAETNGQTIGAGDVIEQDRSTTAVELERLLANLMPMLEAVQPHKLAVTLGAMSAALANRGKALGQNLVRLDHYLREINPEVPALTEGMRQLVKVADTYSTAIPDALDALTDLTVTTKTFVEQRENLKLLYRSLGATANDLGGFLRANKDNVIRLSDASRNTLETMARYSPSWPCLADTLTRFKPIMNAAFGAGTDRPGLKVNLHPVPARGEYKAGKDDPVYRDRGGPRCYPFGTPPSGGKTVALPVTGDTADLGLANSPQESQFLAQMLAPALGRAADQVPSWSGVLLGAIYRGTEVTLQ</sequence>
<name>A0A7W7CKD3_9PSEU</name>
<dbReference type="Proteomes" id="UP000533598">
    <property type="component" value="Unassembled WGS sequence"/>
</dbReference>
<protein>
    <submittedName>
        <fullName evidence="4">Virulence factor Mce-like protein</fullName>
    </submittedName>
</protein>